<dbReference type="SUPFAM" id="SSF52833">
    <property type="entry name" value="Thioredoxin-like"/>
    <property type="match status" value="1"/>
</dbReference>
<protein>
    <submittedName>
        <fullName evidence="3">Glutathione S-transferase</fullName>
    </submittedName>
</protein>
<organism evidence="3 4">
    <name type="scientific">Ideonella azotifigens</name>
    <dbReference type="NCBI Taxonomy" id="513160"/>
    <lineage>
        <taxon>Bacteria</taxon>
        <taxon>Pseudomonadati</taxon>
        <taxon>Pseudomonadota</taxon>
        <taxon>Betaproteobacteria</taxon>
        <taxon>Burkholderiales</taxon>
        <taxon>Sphaerotilaceae</taxon>
        <taxon>Ideonella</taxon>
    </lineage>
</organism>
<gene>
    <name evidence="3" type="ORF">GCM10009107_48230</name>
</gene>
<evidence type="ECO:0000259" key="2">
    <source>
        <dbReference type="PROSITE" id="PS50405"/>
    </source>
</evidence>
<dbReference type="RefSeq" id="WP_141284306.1">
    <property type="nucleotide sequence ID" value="NZ_BAAAEW010000033.1"/>
</dbReference>
<feature type="domain" description="GST N-terminal" evidence="1">
    <location>
        <begin position="10"/>
        <end position="89"/>
    </location>
</feature>
<dbReference type="Pfam" id="PF13417">
    <property type="entry name" value="GST_N_3"/>
    <property type="match status" value="1"/>
</dbReference>
<dbReference type="SUPFAM" id="SSF47616">
    <property type="entry name" value="GST C-terminal domain-like"/>
    <property type="match status" value="1"/>
</dbReference>
<dbReference type="EMBL" id="BAAAEW010000033">
    <property type="protein sequence ID" value="GAA0763112.1"/>
    <property type="molecule type" value="Genomic_DNA"/>
</dbReference>
<dbReference type="CDD" id="cd00299">
    <property type="entry name" value="GST_C_family"/>
    <property type="match status" value="1"/>
</dbReference>
<evidence type="ECO:0000259" key="1">
    <source>
        <dbReference type="PROSITE" id="PS50404"/>
    </source>
</evidence>
<dbReference type="InterPro" id="IPR036282">
    <property type="entry name" value="Glutathione-S-Trfase_C_sf"/>
</dbReference>
<dbReference type="InterPro" id="IPR004045">
    <property type="entry name" value="Glutathione_S-Trfase_N"/>
</dbReference>
<comment type="caution">
    <text evidence="3">The sequence shown here is derived from an EMBL/GenBank/DDBJ whole genome shotgun (WGS) entry which is preliminary data.</text>
</comment>
<dbReference type="InterPro" id="IPR036249">
    <property type="entry name" value="Thioredoxin-like_sf"/>
</dbReference>
<proteinExistence type="predicted"/>
<name>A0ABN1KD89_9BURK</name>
<evidence type="ECO:0000313" key="3">
    <source>
        <dbReference type="EMBL" id="GAA0763112.1"/>
    </source>
</evidence>
<evidence type="ECO:0000313" key="4">
    <source>
        <dbReference type="Proteomes" id="UP001500279"/>
    </source>
</evidence>
<dbReference type="Gene3D" id="3.40.30.110">
    <property type="match status" value="2"/>
</dbReference>
<dbReference type="PROSITE" id="PS50405">
    <property type="entry name" value="GST_CTER"/>
    <property type="match status" value="1"/>
</dbReference>
<reference evidence="3 4" key="1">
    <citation type="journal article" date="2019" name="Int. J. Syst. Evol. Microbiol.">
        <title>The Global Catalogue of Microorganisms (GCM) 10K type strain sequencing project: providing services to taxonomists for standard genome sequencing and annotation.</title>
        <authorList>
            <consortium name="The Broad Institute Genomics Platform"/>
            <consortium name="The Broad Institute Genome Sequencing Center for Infectious Disease"/>
            <person name="Wu L."/>
            <person name="Ma J."/>
        </authorList>
    </citation>
    <scope>NUCLEOTIDE SEQUENCE [LARGE SCALE GENOMIC DNA]</scope>
    <source>
        <strain evidence="3 4">JCM 15503</strain>
    </source>
</reference>
<feature type="domain" description="GST C-terminal" evidence="2">
    <location>
        <begin position="117"/>
        <end position="241"/>
    </location>
</feature>
<dbReference type="CDD" id="cd00570">
    <property type="entry name" value="GST_N_family"/>
    <property type="match status" value="1"/>
</dbReference>
<dbReference type="PROSITE" id="PS50404">
    <property type="entry name" value="GST_NTER"/>
    <property type="match status" value="1"/>
</dbReference>
<sequence>MSQATTPECLSLVLHHYEGSPFSEKIRLILGYKGLDWYSVHIPEIMPKPDVVALTGGYRKTPVLQVGADVYCDTRRIVDLLEQRRPAPSLFPAGEAGTASMLSQWADTTLFWAAIPYTLQPAGIAYALKGLSPEAMKAFAVDRASFTAGMLRPSLGDLAAQLKSYLNWLEAHLAGSGDFMAGGQPSVADFSVAQSIWFILRVPPVAGVLDGHPKLLAWYERVAAFGHGRMQPLGSGAAVALALSSGGRYAETAVAPGQGLEAGTQVTVTPTDYGRDPVPGMLVGLDDSEVVLAREDARAGRVHVHFPRIGFALKPVA</sequence>
<accession>A0ABN1KD89</accession>
<keyword evidence="4" id="KW-1185">Reference proteome</keyword>
<dbReference type="Proteomes" id="UP001500279">
    <property type="component" value="Unassembled WGS sequence"/>
</dbReference>
<dbReference type="InterPro" id="IPR010987">
    <property type="entry name" value="Glutathione-S-Trfase_C-like"/>
</dbReference>
<dbReference type="Pfam" id="PF13410">
    <property type="entry name" value="GST_C_2"/>
    <property type="match status" value="1"/>
</dbReference>